<dbReference type="EMBL" id="CP114058">
    <property type="protein sequence ID" value="WAS99764.1"/>
    <property type="molecule type" value="Genomic_DNA"/>
</dbReference>
<gene>
    <name evidence="2" type="ORF">O1V66_11655</name>
</gene>
<feature type="region of interest" description="Disordered" evidence="1">
    <location>
        <begin position="84"/>
        <end position="131"/>
    </location>
</feature>
<name>A0ABY7HK56_9GAMM</name>
<protein>
    <submittedName>
        <fullName evidence="2">Uncharacterized protein</fullName>
    </submittedName>
</protein>
<accession>A0ABY7HK56</accession>
<organism evidence="2 3">
    <name type="scientific">Rouxiella chamberiensis</name>
    <dbReference type="NCBI Taxonomy" id="1513468"/>
    <lineage>
        <taxon>Bacteria</taxon>
        <taxon>Pseudomonadati</taxon>
        <taxon>Pseudomonadota</taxon>
        <taxon>Gammaproteobacteria</taxon>
        <taxon>Enterobacterales</taxon>
        <taxon>Yersiniaceae</taxon>
        <taxon>Rouxiella</taxon>
    </lineage>
</organism>
<dbReference type="RefSeq" id="WP_152623562.1">
    <property type="nucleotide sequence ID" value="NZ_CP114058.1"/>
</dbReference>
<evidence type="ECO:0000313" key="3">
    <source>
        <dbReference type="Proteomes" id="UP001164712"/>
    </source>
</evidence>
<sequence length="185" mass="20566">MLAISRNILRSSPLNQHIAVWNKVPTPREMVERLKTINNRNIDFTPTPPRPARGKIFFTAEFRQQQTGKNALAYSDALSDMLRGTSRETSRRVLRRHDETPTPSRGNPNVISLSTARPKPPSCSTPTPAAPSFVTITPEDIATPYDEFIASAEKIHQSLLKAVNILSQFSEDNGTAHYLKSVVSS</sequence>
<keyword evidence="3" id="KW-1185">Reference proteome</keyword>
<reference evidence="2" key="1">
    <citation type="submission" date="2022-12" db="EMBL/GenBank/DDBJ databases">
        <title>Complete genome sequence of an Australian strain of Rouxiella badensis DAR84756 and resolution of the R. badensis DSM100043 and R. chamberiensis DSM28324 genomes.</title>
        <authorList>
            <person name="Paul S."/>
            <person name="Anderson P.J."/>
            <person name="Maynard G."/>
            <person name="Dyall-Smith M."/>
            <person name="Kudinha T."/>
        </authorList>
    </citation>
    <scope>NUCLEOTIDE SEQUENCE</scope>
    <source>
        <strain evidence="2">DSM 28324</strain>
    </source>
</reference>
<evidence type="ECO:0000313" key="2">
    <source>
        <dbReference type="EMBL" id="WAS99764.1"/>
    </source>
</evidence>
<feature type="compositionally biased region" description="Basic and acidic residues" evidence="1">
    <location>
        <begin position="85"/>
        <end position="100"/>
    </location>
</feature>
<proteinExistence type="predicted"/>
<dbReference type="Proteomes" id="UP001164712">
    <property type="component" value="Chromosome"/>
</dbReference>
<feature type="compositionally biased region" description="Polar residues" evidence="1">
    <location>
        <begin position="101"/>
        <end position="115"/>
    </location>
</feature>
<evidence type="ECO:0000256" key="1">
    <source>
        <dbReference type="SAM" id="MobiDB-lite"/>
    </source>
</evidence>